<dbReference type="InterPro" id="IPR049163">
    <property type="entry name" value="Pif1-like_2B_dom"/>
</dbReference>
<proteinExistence type="predicted"/>
<reference evidence="2" key="1">
    <citation type="submission" date="2021-01" db="EMBL/GenBank/DDBJ databases">
        <authorList>
            <consortium name="Genoscope - CEA"/>
            <person name="William W."/>
        </authorList>
    </citation>
    <scope>NUCLEOTIDE SEQUENCE</scope>
</reference>
<name>A0A816R3F3_BRANA</name>
<sequence length="159" mass="17449">MLTISGEEKIYNSADSIDPSDTTSVNNEALSSDFLNTIKVSGLPNHSLRLKVGCPVMVLRNIAPTDGLMNGTRLQITHLMDFMVRARIITGERVGEINEIVDIPRLLITPSDTRLPFKMRRRQLPLAVAFAITINKSQGQSLSQVCVGGRVVAGSERLF</sequence>
<gene>
    <name evidence="2" type="ORF">DARMORV10_C01P09660.1</name>
</gene>
<dbReference type="Proteomes" id="UP001295469">
    <property type="component" value="Chromosome C01"/>
</dbReference>
<dbReference type="SUPFAM" id="SSF52540">
    <property type="entry name" value="P-loop containing nucleoside triphosphate hydrolases"/>
    <property type="match status" value="1"/>
</dbReference>
<accession>A0A816R3F3</accession>
<dbReference type="PANTHER" id="PTHR23274">
    <property type="entry name" value="DNA HELICASE-RELATED"/>
    <property type="match status" value="1"/>
</dbReference>
<protein>
    <submittedName>
        <fullName evidence="2">(rape) hypothetical protein</fullName>
    </submittedName>
</protein>
<evidence type="ECO:0000313" key="2">
    <source>
        <dbReference type="EMBL" id="CAF2069070.1"/>
    </source>
</evidence>
<dbReference type="PANTHER" id="PTHR23274:SF48">
    <property type="entry name" value="ATP-DEPENDENT DNA HELICASE"/>
    <property type="match status" value="1"/>
</dbReference>
<dbReference type="AlphaFoldDB" id="A0A816R3F3"/>
<dbReference type="InterPro" id="IPR027417">
    <property type="entry name" value="P-loop_NTPase"/>
</dbReference>
<feature type="domain" description="DNA helicase Pif1-like 2B" evidence="1">
    <location>
        <begin position="33"/>
        <end position="79"/>
    </location>
</feature>
<dbReference type="Pfam" id="PF21530">
    <property type="entry name" value="Pif1_2B_dom"/>
    <property type="match status" value="1"/>
</dbReference>
<organism evidence="2">
    <name type="scientific">Brassica napus</name>
    <name type="common">Rape</name>
    <dbReference type="NCBI Taxonomy" id="3708"/>
    <lineage>
        <taxon>Eukaryota</taxon>
        <taxon>Viridiplantae</taxon>
        <taxon>Streptophyta</taxon>
        <taxon>Embryophyta</taxon>
        <taxon>Tracheophyta</taxon>
        <taxon>Spermatophyta</taxon>
        <taxon>Magnoliopsida</taxon>
        <taxon>eudicotyledons</taxon>
        <taxon>Gunneridae</taxon>
        <taxon>Pentapetalae</taxon>
        <taxon>rosids</taxon>
        <taxon>malvids</taxon>
        <taxon>Brassicales</taxon>
        <taxon>Brassicaceae</taxon>
        <taxon>Brassiceae</taxon>
        <taxon>Brassica</taxon>
    </lineage>
</organism>
<dbReference type="EMBL" id="HG994365">
    <property type="protein sequence ID" value="CAF2069070.1"/>
    <property type="molecule type" value="Genomic_DNA"/>
</dbReference>
<evidence type="ECO:0000259" key="1">
    <source>
        <dbReference type="Pfam" id="PF21530"/>
    </source>
</evidence>